<dbReference type="AlphaFoldDB" id="A0AA88GWM0"/>
<dbReference type="GeneID" id="68105079"/>
<dbReference type="EMBL" id="PYSW02000005">
    <property type="protein sequence ID" value="KAG2392373.1"/>
    <property type="molecule type" value="Genomic_DNA"/>
</dbReference>
<feature type="compositionally biased region" description="Polar residues" evidence="1">
    <location>
        <begin position="16"/>
        <end position="42"/>
    </location>
</feature>
<comment type="caution">
    <text evidence="2">The sequence shown here is derived from an EMBL/GenBank/DDBJ whole genome shotgun (WGS) entry which is preliminary data.</text>
</comment>
<dbReference type="Proteomes" id="UP000816034">
    <property type="component" value="Unassembled WGS sequence"/>
</dbReference>
<accession>A0AA88GWM0</accession>
<reference evidence="2 3" key="1">
    <citation type="journal article" date="2018" name="BMC Genomics">
        <title>The genome of Naegleria lovaniensis, the basis for a comparative approach to unravel pathogenicity factors of the human pathogenic amoeba N. fowleri.</title>
        <authorList>
            <person name="Liechti N."/>
            <person name="Schurch N."/>
            <person name="Bruggmann R."/>
            <person name="Wittwer M."/>
        </authorList>
    </citation>
    <scope>NUCLEOTIDE SEQUENCE [LARGE SCALE GENOMIC DNA]</scope>
    <source>
        <strain evidence="2 3">ATCC 30569</strain>
    </source>
</reference>
<evidence type="ECO:0000313" key="3">
    <source>
        <dbReference type="Proteomes" id="UP000816034"/>
    </source>
</evidence>
<name>A0AA88GWM0_NAELO</name>
<evidence type="ECO:0000313" key="2">
    <source>
        <dbReference type="EMBL" id="KAG2392373.1"/>
    </source>
</evidence>
<feature type="region of interest" description="Disordered" evidence="1">
    <location>
        <begin position="1"/>
        <end position="58"/>
    </location>
</feature>
<feature type="compositionally biased region" description="Low complexity" evidence="1">
    <location>
        <begin position="43"/>
        <end position="54"/>
    </location>
</feature>
<dbReference type="RefSeq" id="XP_044554267.1">
    <property type="nucleotide sequence ID" value="XM_044688412.1"/>
</dbReference>
<organism evidence="2 3">
    <name type="scientific">Naegleria lovaniensis</name>
    <name type="common">Amoeba</name>
    <dbReference type="NCBI Taxonomy" id="51637"/>
    <lineage>
        <taxon>Eukaryota</taxon>
        <taxon>Discoba</taxon>
        <taxon>Heterolobosea</taxon>
        <taxon>Tetramitia</taxon>
        <taxon>Eutetramitia</taxon>
        <taxon>Vahlkampfiidae</taxon>
        <taxon>Naegleria</taxon>
    </lineage>
</organism>
<keyword evidence="3" id="KW-1185">Reference proteome</keyword>
<gene>
    <name evidence="2" type="ORF">C9374_012625</name>
</gene>
<protein>
    <recommendedName>
        <fullName evidence="4">RWP-RK domain-containing protein</fullName>
    </recommendedName>
</protein>
<sequence length="184" mass="21068">MKEKYNQPTRPLYLSVPSSCMSQRNSASTNDTPHSCSLPTIHTRSSSKTCTTSKQNSLDQSNTEYRPAIHVFKVFEVTKSPKKDWTKPLRKRSSQCISLKEMISVLHLTQPQACKVLGCSVSTVKRRFSELKQQIGLSQWPKDYFELEKTELFEKIYPLSLSFILNHDDEGCSSLTTSKNQQER</sequence>
<proteinExistence type="predicted"/>
<evidence type="ECO:0000256" key="1">
    <source>
        <dbReference type="SAM" id="MobiDB-lite"/>
    </source>
</evidence>
<evidence type="ECO:0008006" key="4">
    <source>
        <dbReference type="Google" id="ProtNLM"/>
    </source>
</evidence>